<feature type="chain" id="PRO_5041913440" description="Endonuclease/exonuclease/phosphatase domain-containing protein" evidence="1">
    <location>
        <begin position="21"/>
        <end position="318"/>
    </location>
</feature>
<dbReference type="Gene3D" id="3.60.10.10">
    <property type="entry name" value="Endonuclease/exonuclease/phosphatase"/>
    <property type="match status" value="1"/>
</dbReference>
<evidence type="ECO:0000313" key="4">
    <source>
        <dbReference type="Proteomes" id="UP001196413"/>
    </source>
</evidence>
<dbReference type="PANTHER" id="PTHR41349">
    <property type="match status" value="1"/>
</dbReference>
<gene>
    <name evidence="3" type="ORF">KIN20_014960</name>
</gene>
<feature type="signal peptide" evidence="1">
    <location>
        <begin position="1"/>
        <end position="20"/>
    </location>
</feature>
<protein>
    <recommendedName>
        <fullName evidence="2">Endonuclease/exonuclease/phosphatase domain-containing protein</fullName>
    </recommendedName>
</protein>
<dbReference type="InterPro" id="IPR005135">
    <property type="entry name" value="Endo/exonuclease/phosphatase"/>
</dbReference>
<sequence>MIRRVLVGFLFSIFISPVNGSLRIMTFNIWVSGAFVKDGLQKIARHIAVVNPDIVALQEVESAAVVNNLTSLLGNEWTSIYHRYRDMPDVAIITKHEIQLNSYTNTSRGIGVRILIDSWYFVNMWSVHLDYLSYGPYAAYNKLVTSMDQIMAGENPKSGQGRQGNMEELKNNSKMATWIRKSKYVPVIVAGDFNTPSHLDWTVMTKRKHGGWSVMWPATKIMSDMHFIDSYRELHPNADTDPGYTWSTVNKFMEQWDYTIPEPQDRIDYIFYQGDISPIRSFVYAGSEPLLPIPHQYNNDYPSDHYAVVTDFDVKNIL</sequence>
<dbReference type="AlphaFoldDB" id="A0AAD5QPJ5"/>
<dbReference type="EMBL" id="JAHQIW010002982">
    <property type="protein sequence ID" value="KAJ1356964.1"/>
    <property type="molecule type" value="Genomic_DNA"/>
</dbReference>
<evidence type="ECO:0000259" key="2">
    <source>
        <dbReference type="Pfam" id="PF03372"/>
    </source>
</evidence>
<evidence type="ECO:0000313" key="3">
    <source>
        <dbReference type="EMBL" id="KAJ1356964.1"/>
    </source>
</evidence>
<dbReference type="Proteomes" id="UP001196413">
    <property type="component" value="Unassembled WGS sequence"/>
</dbReference>
<feature type="domain" description="Endonuclease/exonuclease/phosphatase" evidence="2">
    <location>
        <begin position="25"/>
        <end position="305"/>
    </location>
</feature>
<comment type="caution">
    <text evidence="3">The sequence shown here is derived from an EMBL/GenBank/DDBJ whole genome shotgun (WGS) entry which is preliminary data.</text>
</comment>
<name>A0AAD5QPJ5_PARTN</name>
<dbReference type="Pfam" id="PF03372">
    <property type="entry name" value="Exo_endo_phos"/>
    <property type="match status" value="1"/>
</dbReference>
<keyword evidence="1" id="KW-0732">Signal</keyword>
<proteinExistence type="predicted"/>
<keyword evidence="4" id="KW-1185">Reference proteome</keyword>
<dbReference type="GO" id="GO:0003824">
    <property type="term" value="F:catalytic activity"/>
    <property type="evidence" value="ECO:0007669"/>
    <property type="project" value="InterPro"/>
</dbReference>
<accession>A0AAD5QPJ5</accession>
<dbReference type="SUPFAM" id="SSF56219">
    <property type="entry name" value="DNase I-like"/>
    <property type="match status" value="1"/>
</dbReference>
<organism evidence="3 4">
    <name type="scientific">Parelaphostrongylus tenuis</name>
    <name type="common">Meningeal worm</name>
    <dbReference type="NCBI Taxonomy" id="148309"/>
    <lineage>
        <taxon>Eukaryota</taxon>
        <taxon>Metazoa</taxon>
        <taxon>Ecdysozoa</taxon>
        <taxon>Nematoda</taxon>
        <taxon>Chromadorea</taxon>
        <taxon>Rhabditida</taxon>
        <taxon>Rhabditina</taxon>
        <taxon>Rhabditomorpha</taxon>
        <taxon>Strongyloidea</taxon>
        <taxon>Metastrongylidae</taxon>
        <taxon>Parelaphostrongylus</taxon>
    </lineage>
</organism>
<dbReference type="InterPro" id="IPR036691">
    <property type="entry name" value="Endo/exonu/phosph_ase_sf"/>
</dbReference>
<dbReference type="PANTHER" id="PTHR41349:SF1">
    <property type="entry name" value="PROTEIN CBG08683"/>
    <property type="match status" value="1"/>
</dbReference>
<reference evidence="3" key="1">
    <citation type="submission" date="2021-06" db="EMBL/GenBank/DDBJ databases">
        <title>Parelaphostrongylus tenuis whole genome reference sequence.</title>
        <authorList>
            <person name="Garwood T.J."/>
            <person name="Larsen P.A."/>
            <person name="Fountain-Jones N.M."/>
            <person name="Garbe J.R."/>
            <person name="Macchietto M.G."/>
            <person name="Kania S.A."/>
            <person name="Gerhold R.W."/>
            <person name="Richards J.E."/>
            <person name="Wolf T.M."/>
        </authorList>
    </citation>
    <scope>NUCLEOTIDE SEQUENCE</scope>
    <source>
        <strain evidence="3">MNPRO001-30</strain>
        <tissue evidence="3">Meninges</tissue>
    </source>
</reference>
<evidence type="ECO:0000256" key="1">
    <source>
        <dbReference type="SAM" id="SignalP"/>
    </source>
</evidence>